<proteinExistence type="predicted"/>
<reference evidence="1" key="1">
    <citation type="submission" date="2017-07" db="EMBL/GenBank/DDBJ databases">
        <title>Taro Niue Genome Assembly and Annotation.</title>
        <authorList>
            <person name="Atibalentja N."/>
            <person name="Keating K."/>
            <person name="Fields C.J."/>
        </authorList>
    </citation>
    <scope>NUCLEOTIDE SEQUENCE</scope>
    <source>
        <strain evidence="1">Niue_2</strain>
        <tissue evidence="1">Leaf</tissue>
    </source>
</reference>
<dbReference type="Proteomes" id="UP000652761">
    <property type="component" value="Unassembled WGS sequence"/>
</dbReference>
<gene>
    <name evidence="1" type="ORF">Taro_040644</name>
</gene>
<feature type="non-terminal residue" evidence="1">
    <location>
        <position position="103"/>
    </location>
</feature>
<evidence type="ECO:0000313" key="2">
    <source>
        <dbReference type="Proteomes" id="UP000652761"/>
    </source>
</evidence>
<evidence type="ECO:0000313" key="1">
    <source>
        <dbReference type="EMBL" id="MQM07800.1"/>
    </source>
</evidence>
<dbReference type="AlphaFoldDB" id="A0A843WYU5"/>
<name>A0A843WYU5_COLES</name>
<sequence>MGWSAASRDGERSGKTPSAAKKLLLSKCVDTQADCVDTTSYWLQNWLLGGTGHMRGECPELKKKLIKKKFAYKKPRTMMATWSDEDEDEEITCLMARSDDTNQ</sequence>
<organism evidence="1 2">
    <name type="scientific">Colocasia esculenta</name>
    <name type="common">Wild taro</name>
    <name type="synonym">Arum esculentum</name>
    <dbReference type="NCBI Taxonomy" id="4460"/>
    <lineage>
        <taxon>Eukaryota</taxon>
        <taxon>Viridiplantae</taxon>
        <taxon>Streptophyta</taxon>
        <taxon>Embryophyta</taxon>
        <taxon>Tracheophyta</taxon>
        <taxon>Spermatophyta</taxon>
        <taxon>Magnoliopsida</taxon>
        <taxon>Liliopsida</taxon>
        <taxon>Araceae</taxon>
        <taxon>Aroideae</taxon>
        <taxon>Colocasieae</taxon>
        <taxon>Colocasia</taxon>
    </lineage>
</organism>
<keyword evidence="2" id="KW-1185">Reference proteome</keyword>
<dbReference type="EMBL" id="NMUH01003955">
    <property type="protein sequence ID" value="MQM07800.1"/>
    <property type="molecule type" value="Genomic_DNA"/>
</dbReference>
<accession>A0A843WYU5</accession>
<comment type="caution">
    <text evidence="1">The sequence shown here is derived from an EMBL/GenBank/DDBJ whole genome shotgun (WGS) entry which is preliminary data.</text>
</comment>
<protein>
    <submittedName>
        <fullName evidence="1">Uncharacterized protein</fullName>
    </submittedName>
</protein>